<dbReference type="GO" id="GO:0005886">
    <property type="term" value="C:plasma membrane"/>
    <property type="evidence" value="ECO:0007669"/>
    <property type="project" value="UniProtKB-SubCell"/>
</dbReference>
<evidence type="ECO:0000256" key="3">
    <source>
        <dbReference type="ARBA" id="ARBA00022748"/>
    </source>
</evidence>
<reference evidence="7 8" key="1">
    <citation type="submission" date="2009-10" db="EMBL/GenBank/DDBJ databases">
        <authorList>
            <person name="Muzny D."/>
            <person name="Qin X."/>
            <person name="Deng J."/>
            <person name="Jiang H."/>
            <person name="Liu Y."/>
            <person name="Qu J."/>
            <person name="Song X.-Z."/>
            <person name="Zhang L."/>
            <person name="Thornton R."/>
            <person name="Coyle M."/>
            <person name="Francisco L."/>
            <person name="Jackson L."/>
            <person name="Javaid M."/>
            <person name="Korchina V."/>
            <person name="Kovar C."/>
            <person name="Mata R."/>
            <person name="Mathew T."/>
            <person name="Ngo R."/>
            <person name="Nguyen L."/>
            <person name="Nguyen N."/>
            <person name="Okwuonu G."/>
            <person name="Ongeri F."/>
            <person name="Pham C."/>
            <person name="Simmons D."/>
            <person name="Wilczek-Boney K."/>
            <person name="Hale W."/>
            <person name="Jakkamsetti A."/>
            <person name="Pham P."/>
            <person name="Ruth R."/>
            <person name="San Lucas F."/>
            <person name="Warren J."/>
            <person name="Zhang J."/>
            <person name="Zhao Z."/>
            <person name="Zhou C."/>
            <person name="Zhu D."/>
            <person name="Lee S."/>
            <person name="Bess C."/>
            <person name="Blankenburg K."/>
            <person name="Forbes L."/>
            <person name="Fu Q."/>
            <person name="Gubbala S."/>
            <person name="Hirani K."/>
            <person name="Jayaseelan J.C."/>
            <person name="Lara F."/>
            <person name="Munidasa M."/>
            <person name="Palculict T."/>
            <person name="Patil S."/>
            <person name="Pu L.-L."/>
            <person name="Saada N."/>
            <person name="Tang L."/>
            <person name="Weissenberger G."/>
            <person name="Zhu Y."/>
            <person name="Hemphill L."/>
            <person name="Shang Y."/>
            <person name="Youmans B."/>
            <person name="Ayvaz T."/>
            <person name="Ross M."/>
            <person name="Santibanez J."/>
            <person name="Aqrawi P."/>
            <person name="Gross S."/>
            <person name="Joshi V."/>
            <person name="Fowler G."/>
            <person name="Nazareth L."/>
            <person name="Reid J."/>
            <person name="Worley K."/>
            <person name="Petrosino J."/>
            <person name="Highlander S."/>
            <person name="Gibbs R."/>
        </authorList>
    </citation>
    <scope>NUCLEOTIDE SEQUENCE [LARGE SCALE GENOMIC DNA]</scope>
    <source>
        <strain evidence="7 8">ATCC 43325</strain>
    </source>
</reference>
<keyword evidence="5" id="KW-0676">Redox-active center</keyword>
<dbReference type="PROSITE" id="PS00194">
    <property type="entry name" value="THIOREDOXIN_1"/>
    <property type="match status" value="1"/>
</dbReference>
<dbReference type="InterPro" id="IPR017937">
    <property type="entry name" value="Thioredoxin_CS"/>
</dbReference>
<evidence type="ECO:0000256" key="2">
    <source>
        <dbReference type="ARBA" id="ARBA00007758"/>
    </source>
</evidence>
<protein>
    <submittedName>
        <fullName evidence="7">Periplasmic protein thiol:disulfide oxidoreductase, DsbE subfamily</fullName>
    </submittedName>
</protein>
<accession>C9PN82</accession>
<gene>
    <name evidence="7" type="primary">dsbE</name>
    <name evidence="7" type="ORF">HMPREF0621_0456</name>
</gene>
<dbReference type="GO" id="GO:0030288">
    <property type="term" value="C:outer membrane-bounded periplasmic space"/>
    <property type="evidence" value="ECO:0007669"/>
    <property type="project" value="InterPro"/>
</dbReference>
<dbReference type="SUPFAM" id="SSF52833">
    <property type="entry name" value="Thioredoxin-like"/>
    <property type="match status" value="1"/>
</dbReference>
<dbReference type="GO" id="GO:0015036">
    <property type="term" value="F:disulfide oxidoreductase activity"/>
    <property type="evidence" value="ECO:0007669"/>
    <property type="project" value="InterPro"/>
</dbReference>
<comment type="subcellular location">
    <subcellularLocation>
        <location evidence="1">Cell inner membrane</location>
        <topology evidence="1">Single-pass membrane protein</topology>
        <orientation evidence="1">Periplasmic side</orientation>
    </subcellularLocation>
</comment>
<name>C9PN82_9PAST</name>
<proteinExistence type="inferred from homology"/>
<evidence type="ECO:0000313" key="7">
    <source>
        <dbReference type="EMBL" id="EEX50869.1"/>
    </source>
</evidence>
<organism evidence="7 8">
    <name type="scientific">Pasteurella dagmatis ATCC 43325</name>
    <dbReference type="NCBI Taxonomy" id="667128"/>
    <lineage>
        <taxon>Bacteria</taxon>
        <taxon>Pseudomonadati</taxon>
        <taxon>Pseudomonadota</taxon>
        <taxon>Gammaproteobacteria</taxon>
        <taxon>Pasteurellales</taxon>
        <taxon>Pasteurellaceae</taxon>
        <taxon>Pasteurella</taxon>
    </lineage>
</organism>
<dbReference type="NCBIfam" id="TIGR00385">
    <property type="entry name" value="dsbE"/>
    <property type="match status" value="1"/>
</dbReference>
<keyword evidence="3" id="KW-0201">Cytochrome c-type biogenesis</keyword>
<evidence type="ECO:0000256" key="4">
    <source>
        <dbReference type="ARBA" id="ARBA00023157"/>
    </source>
</evidence>
<dbReference type="PANTHER" id="PTHR42852">
    <property type="entry name" value="THIOL:DISULFIDE INTERCHANGE PROTEIN DSBE"/>
    <property type="match status" value="1"/>
</dbReference>
<dbReference type="InterPro" id="IPR013740">
    <property type="entry name" value="Redoxin"/>
</dbReference>
<dbReference type="OrthoDB" id="9799347at2"/>
<dbReference type="Gene3D" id="3.40.30.10">
    <property type="entry name" value="Glutaredoxin"/>
    <property type="match status" value="1"/>
</dbReference>
<dbReference type="GO" id="GO:0017004">
    <property type="term" value="P:cytochrome complex assembly"/>
    <property type="evidence" value="ECO:0007669"/>
    <property type="project" value="UniProtKB-KW"/>
</dbReference>
<dbReference type="InterPro" id="IPR050553">
    <property type="entry name" value="Thioredoxin_ResA/DsbE_sf"/>
</dbReference>
<comment type="similarity">
    <text evidence="2">Belongs to the thioredoxin family. DsbE subfamily.</text>
</comment>
<dbReference type="CDD" id="cd03010">
    <property type="entry name" value="TlpA_like_DsbE"/>
    <property type="match status" value="1"/>
</dbReference>
<dbReference type="Pfam" id="PF08534">
    <property type="entry name" value="Redoxin"/>
    <property type="match status" value="1"/>
</dbReference>
<dbReference type="Proteomes" id="UP000005519">
    <property type="component" value="Unassembled WGS sequence"/>
</dbReference>
<evidence type="ECO:0000259" key="6">
    <source>
        <dbReference type="PROSITE" id="PS51352"/>
    </source>
</evidence>
<comment type="caution">
    <text evidence="7">The sequence shown here is derived from an EMBL/GenBank/DDBJ whole genome shotgun (WGS) entry which is preliminary data.</text>
</comment>
<feature type="domain" description="Thioredoxin" evidence="6">
    <location>
        <begin position="34"/>
        <end position="171"/>
    </location>
</feature>
<dbReference type="InterPro" id="IPR004799">
    <property type="entry name" value="Periplasmic_diS_OxRdtase_DsbE"/>
</dbReference>
<dbReference type="AlphaFoldDB" id="C9PN82"/>
<dbReference type="PROSITE" id="PS51352">
    <property type="entry name" value="THIOREDOXIN_2"/>
    <property type="match status" value="1"/>
</dbReference>
<dbReference type="EMBL" id="ACZR01000005">
    <property type="protein sequence ID" value="EEX50869.1"/>
    <property type="molecule type" value="Genomic_DNA"/>
</dbReference>
<dbReference type="InterPro" id="IPR013766">
    <property type="entry name" value="Thioredoxin_domain"/>
</dbReference>
<dbReference type="HOGENOM" id="CLU_042529_19_1_6"/>
<dbReference type="PANTHER" id="PTHR42852:SF6">
    <property type="entry name" value="THIOL:DISULFIDE INTERCHANGE PROTEIN DSBE"/>
    <property type="match status" value="1"/>
</dbReference>
<keyword evidence="4" id="KW-1015">Disulfide bond</keyword>
<evidence type="ECO:0000256" key="1">
    <source>
        <dbReference type="ARBA" id="ARBA00004383"/>
    </source>
</evidence>
<dbReference type="InterPro" id="IPR036249">
    <property type="entry name" value="Thioredoxin-like_sf"/>
</dbReference>
<evidence type="ECO:0000256" key="5">
    <source>
        <dbReference type="ARBA" id="ARBA00023284"/>
    </source>
</evidence>
<keyword evidence="8" id="KW-1185">Reference proteome</keyword>
<sequence>MKRALLFLPLFVILAVCTLLLIGLQQDPKKIASALIGKPVPEFYQTDLLKIERVLSNKDLPKQAFLLNVWGSWCAYCKQEHPFLMQLSKSIPIVGLNYRDKTSNALAMLQKIGNPFVLVINDSKGEFALNLGVDGAPETYLVDKYGVVQYRYTGPLNAEIWQNYFVPELQHLETK</sequence>
<dbReference type="RefSeq" id="WP_005763122.1">
    <property type="nucleotide sequence ID" value="NZ_GG704811.1"/>
</dbReference>
<evidence type="ECO:0000313" key="8">
    <source>
        <dbReference type="Proteomes" id="UP000005519"/>
    </source>
</evidence>
<dbReference type="STRING" id="667128.HMPREF0621_0456"/>